<gene>
    <name evidence="2" type="ORF">PHAVU_010G006100g</name>
</gene>
<organism evidence="2 3">
    <name type="scientific">Phaseolus vulgaris</name>
    <name type="common">Kidney bean</name>
    <name type="synonym">French bean</name>
    <dbReference type="NCBI Taxonomy" id="3885"/>
    <lineage>
        <taxon>Eukaryota</taxon>
        <taxon>Viridiplantae</taxon>
        <taxon>Streptophyta</taxon>
        <taxon>Embryophyta</taxon>
        <taxon>Tracheophyta</taxon>
        <taxon>Spermatophyta</taxon>
        <taxon>Magnoliopsida</taxon>
        <taxon>eudicotyledons</taxon>
        <taxon>Gunneridae</taxon>
        <taxon>Pentapetalae</taxon>
        <taxon>rosids</taxon>
        <taxon>fabids</taxon>
        <taxon>Fabales</taxon>
        <taxon>Fabaceae</taxon>
        <taxon>Papilionoideae</taxon>
        <taxon>50 kb inversion clade</taxon>
        <taxon>NPAAA clade</taxon>
        <taxon>indigoferoid/millettioid clade</taxon>
        <taxon>Phaseoleae</taxon>
        <taxon>Phaseolus</taxon>
    </lineage>
</organism>
<dbReference type="EMBL" id="CM002297">
    <property type="protein sequence ID" value="ESW05946.1"/>
    <property type="molecule type" value="Genomic_DNA"/>
</dbReference>
<reference evidence="3" key="1">
    <citation type="journal article" date="2014" name="Nat. Genet.">
        <title>A reference genome for common bean and genome-wide analysis of dual domestications.</title>
        <authorList>
            <person name="Schmutz J."/>
            <person name="McClean P.E."/>
            <person name="Mamidi S."/>
            <person name="Wu G.A."/>
            <person name="Cannon S.B."/>
            <person name="Grimwood J."/>
            <person name="Jenkins J."/>
            <person name="Shu S."/>
            <person name="Song Q."/>
            <person name="Chavarro C."/>
            <person name="Torres-Torres M."/>
            <person name="Geffroy V."/>
            <person name="Moghaddam S.M."/>
            <person name="Gao D."/>
            <person name="Abernathy B."/>
            <person name="Barry K."/>
            <person name="Blair M."/>
            <person name="Brick M.A."/>
            <person name="Chovatia M."/>
            <person name="Gepts P."/>
            <person name="Goodstein D.M."/>
            <person name="Gonzales M."/>
            <person name="Hellsten U."/>
            <person name="Hyten D.L."/>
            <person name="Jia G."/>
            <person name="Kelly J.D."/>
            <person name="Kudrna D."/>
            <person name="Lee R."/>
            <person name="Richard M.M."/>
            <person name="Miklas P.N."/>
            <person name="Osorno J.M."/>
            <person name="Rodrigues J."/>
            <person name="Thareau V."/>
            <person name="Urrea C.A."/>
            <person name="Wang M."/>
            <person name="Yu Y."/>
            <person name="Zhang M."/>
            <person name="Wing R.A."/>
            <person name="Cregan P.B."/>
            <person name="Rokhsar D.S."/>
            <person name="Jackson S.A."/>
        </authorList>
    </citation>
    <scope>NUCLEOTIDE SEQUENCE [LARGE SCALE GENOMIC DNA]</scope>
    <source>
        <strain evidence="3">cv. G19833</strain>
    </source>
</reference>
<keyword evidence="3" id="KW-1185">Reference proteome</keyword>
<feature type="region of interest" description="Disordered" evidence="1">
    <location>
        <begin position="160"/>
        <end position="187"/>
    </location>
</feature>
<name>V7AP04_PHAVU</name>
<dbReference type="Gramene" id="ESW05946">
    <property type="protein sequence ID" value="ESW05946"/>
    <property type="gene ID" value="PHAVU_010G006100g"/>
</dbReference>
<dbReference type="Proteomes" id="UP000000226">
    <property type="component" value="Chromosome 10"/>
</dbReference>
<dbReference type="PANTHER" id="PTHR35117:SF1">
    <property type="entry name" value="MYOSIN-M HEAVY PROTEIN"/>
    <property type="match status" value="1"/>
</dbReference>
<protein>
    <submittedName>
        <fullName evidence="2">Uncharacterized protein</fullName>
    </submittedName>
</protein>
<feature type="region of interest" description="Disordered" evidence="1">
    <location>
        <begin position="255"/>
        <end position="296"/>
    </location>
</feature>
<evidence type="ECO:0000313" key="2">
    <source>
        <dbReference type="EMBL" id="ESW05946.1"/>
    </source>
</evidence>
<feature type="compositionally biased region" description="Basic residues" evidence="1">
    <location>
        <begin position="173"/>
        <end position="186"/>
    </location>
</feature>
<dbReference type="PANTHER" id="PTHR35117">
    <property type="entry name" value="MYOSIN-M HEAVY PROTEIN"/>
    <property type="match status" value="1"/>
</dbReference>
<feature type="compositionally biased region" description="Polar residues" evidence="1">
    <location>
        <begin position="255"/>
        <end position="275"/>
    </location>
</feature>
<accession>V7AP04</accession>
<dbReference type="OrthoDB" id="1939654at2759"/>
<sequence length="296" mass="32897">MVMQETVKVEDSMGKINISPSQVAFIVDHCANNLSQTRATLRMEAPSLFAASPFGKSSNTSFNLAKILADYISLRREKMILDQERCAIVQEKCRIQNLMEDMHNAVNTYNAFQRPIPVNVPVSNVPSATFHQNPSGVCTATTTAYVQNPNPCNVQLYKKRKKSEPMNEPTIAKRPRGRPPGKKNQHRGLQVLPLSTNQAQISTNSPILETHPVMITNQFFQPASTTCNKELVSHGQNRVMVVDPEKEITSKDSFRNSLINSDTNQHSSPMPQKSMETLDGIFSDHPPPSTHSEGNA</sequence>
<proteinExistence type="predicted"/>
<evidence type="ECO:0000256" key="1">
    <source>
        <dbReference type="SAM" id="MobiDB-lite"/>
    </source>
</evidence>
<evidence type="ECO:0000313" key="3">
    <source>
        <dbReference type="Proteomes" id="UP000000226"/>
    </source>
</evidence>
<dbReference type="AlphaFoldDB" id="V7AP04"/>